<dbReference type="GO" id="GO:0004222">
    <property type="term" value="F:metalloendopeptidase activity"/>
    <property type="evidence" value="ECO:0007669"/>
    <property type="project" value="InterPro"/>
</dbReference>
<evidence type="ECO:0000256" key="2">
    <source>
        <dbReference type="ARBA" id="ARBA00022723"/>
    </source>
</evidence>
<evidence type="ECO:0000313" key="11">
    <source>
        <dbReference type="Proteomes" id="UP000271678"/>
    </source>
</evidence>
<keyword evidence="2" id="KW-0479">Metal-binding</keyword>
<dbReference type="RefSeq" id="WP_123272096.1">
    <property type="nucleotide sequence ID" value="NZ_RJJQ01000015.1"/>
</dbReference>
<evidence type="ECO:0000256" key="5">
    <source>
        <dbReference type="ARBA" id="ARBA00023049"/>
    </source>
</evidence>
<keyword evidence="1 6" id="KW-0645">Protease</keyword>
<dbReference type="Gene3D" id="3.30.2010.10">
    <property type="entry name" value="Metalloproteases ('zincins'), catalytic domain"/>
    <property type="match status" value="1"/>
</dbReference>
<dbReference type="GO" id="GO:0006508">
    <property type="term" value="P:proteolysis"/>
    <property type="evidence" value="ECO:0007669"/>
    <property type="project" value="UniProtKB-KW"/>
</dbReference>
<keyword evidence="11" id="KW-1185">Reference proteome</keyword>
<accession>A0A3M9M688</accession>
<name>A0A3M9M688_9MICO</name>
<reference evidence="10 11" key="1">
    <citation type="submission" date="2018-11" db="EMBL/GenBank/DDBJ databases">
        <title>Draft genome of Simplicispira Flexivirga sp. BO-16.</title>
        <authorList>
            <person name="Im W.T."/>
        </authorList>
    </citation>
    <scope>NUCLEOTIDE SEQUENCE [LARGE SCALE GENOMIC DNA]</scope>
    <source>
        <strain evidence="10 11">BO-16</strain>
    </source>
</reference>
<dbReference type="OrthoDB" id="9785340at2"/>
<feature type="compositionally biased region" description="Low complexity" evidence="7">
    <location>
        <begin position="247"/>
        <end position="261"/>
    </location>
</feature>
<organism evidence="10 11">
    <name type="scientific">Flexivirga caeni</name>
    <dbReference type="NCBI Taxonomy" id="2294115"/>
    <lineage>
        <taxon>Bacteria</taxon>
        <taxon>Bacillati</taxon>
        <taxon>Actinomycetota</taxon>
        <taxon>Actinomycetes</taxon>
        <taxon>Micrococcales</taxon>
        <taxon>Dermacoccaceae</taxon>
        <taxon>Flexivirga</taxon>
    </lineage>
</organism>
<protein>
    <recommendedName>
        <fullName evidence="9">Peptidase M48 domain-containing protein</fullName>
    </recommendedName>
</protein>
<keyword evidence="3 6" id="KW-0378">Hydrolase</keyword>
<comment type="caution">
    <text evidence="10">The sequence shown here is derived from an EMBL/GenBank/DDBJ whole genome shotgun (WGS) entry which is preliminary data.</text>
</comment>
<dbReference type="EMBL" id="RJJQ01000015">
    <property type="protein sequence ID" value="RNI20685.1"/>
    <property type="molecule type" value="Genomic_DNA"/>
</dbReference>
<proteinExistence type="inferred from homology"/>
<keyword evidence="8" id="KW-0472">Membrane</keyword>
<keyword evidence="4 6" id="KW-0862">Zinc</keyword>
<evidence type="ECO:0000259" key="9">
    <source>
        <dbReference type="Pfam" id="PF01435"/>
    </source>
</evidence>
<evidence type="ECO:0000256" key="3">
    <source>
        <dbReference type="ARBA" id="ARBA00022801"/>
    </source>
</evidence>
<dbReference type="Pfam" id="PF01435">
    <property type="entry name" value="Peptidase_M48"/>
    <property type="match status" value="1"/>
</dbReference>
<dbReference type="Proteomes" id="UP000271678">
    <property type="component" value="Unassembled WGS sequence"/>
</dbReference>
<evidence type="ECO:0000256" key="7">
    <source>
        <dbReference type="SAM" id="MobiDB-lite"/>
    </source>
</evidence>
<feature type="domain" description="Peptidase M48" evidence="9">
    <location>
        <begin position="135"/>
        <end position="195"/>
    </location>
</feature>
<dbReference type="AlphaFoldDB" id="A0A3M9M688"/>
<evidence type="ECO:0000256" key="4">
    <source>
        <dbReference type="ARBA" id="ARBA00022833"/>
    </source>
</evidence>
<sequence>MILVLACMGLGVLCATAGPWLLRDMGWQVARPARALRLWFALFVLGVAAFLGSVLAAIIQAAGATDSSGAVTATATVLSGWLLLAVLGVAIGVITHHAGPLVEGRRTGGASVLLLVARSETQRMTVDSAEVSVVAAPTAFAVATRDCDADVVISQSLVDVLTPAELRSVIHHELGHLQGRHSMLRTVAMVAGSAAPRARCGRGFAQTVHLLTELAADDTAARACGPEIAASALCALATLTEDPGAALRAQRLSRRSPQSSARRPESLRTRPTVQ</sequence>
<keyword evidence="5 6" id="KW-0482">Metalloprotease</keyword>
<evidence type="ECO:0000256" key="8">
    <source>
        <dbReference type="SAM" id="Phobius"/>
    </source>
</evidence>
<keyword evidence="8" id="KW-0812">Transmembrane</keyword>
<comment type="similarity">
    <text evidence="6">Belongs to the peptidase M48 family.</text>
</comment>
<feature type="transmembrane region" description="Helical" evidence="8">
    <location>
        <begin position="38"/>
        <end position="59"/>
    </location>
</feature>
<feature type="transmembrane region" description="Helical" evidence="8">
    <location>
        <begin position="71"/>
        <end position="94"/>
    </location>
</feature>
<evidence type="ECO:0000256" key="1">
    <source>
        <dbReference type="ARBA" id="ARBA00022670"/>
    </source>
</evidence>
<evidence type="ECO:0000313" key="10">
    <source>
        <dbReference type="EMBL" id="RNI20685.1"/>
    </source>
</evidence>
<dbReference type="GO" id="GO:0046872">
    <property type="term" value="F:metal ion binding"/>
    <property type="evidence" value="ECO:0007669"/>
    <property type="project" value="UniProtKB-KW"/>
</dbReference>
<gene>
    <name evidence="10" type="ORF">EFY87_13955</name>
</gene>
<feature type="region of interest" description="Disordered" evidence="7">
    <location>
        <begin position="247"/>
        <end position="274"/>
    </location>
</feature>
<keyword evidence="8" id="KW-1133">Transmembrane helix</keyword>
<comment type="cofactor">
    <cofactor evidence="6">
        <name>Zn(2+)</name>
        <dbReference type="ChEBI" id="CHEBI:29105"/>
    </cofactor>
    <text evidence="6">Binds 1 zinc ion per subunit.</text>
</comment>
<dbReference type="InterPro" id="IPR001915">
    <property type="entry name" value="Peptidase_M48"/>
</dbReference>
<evidence type="ECO:0000256" key="6">
    <source>
        <dbReference type="RuleBase" id="RU003983"/>
    </source>
</evidence>